<accession>A0A9P9ECF8</accession>
<sequence>MKNIFVSILAVASLALAAPLESRQESATQATDRLLFSSTISQFISARNARSPANLDWSADGCSSSPDNPLGFNFLNSCLRHDFGYRNYKAQSRFTANGKSRIDVNFRSDMYNQCNSESLTTACRAVADLYYRAVVEFGLKRAVEYQGEIKRAVIEAELEKIRLDIAEGKI</sequence>
<dbReference type="InterPro" id="IPR036444">
    <property type="entry name" value="PLipase_A2_dom_sf"/>
</dbReference>
<dbReference type="InterPro" id="IPR015141">
    <property type="entry name" value="PLipase_A2_prok/fun"/>
</dbReference>
<dbReference type="PANTHER" id="PTHR40787">
    <property type="entry name" value="SECRETED PROTEIN"/>
    <property type="match status" value="1"/>
</dbReference>
<feature type="signal peptide" evidence="1">
    <location>
        <begin position="1"/>
        <end position="17"/>
    </location>
</feature>
<feature type="chain" id="PRO_5040456215" evidence="1">
    <location>
        <begin position="18"/>
        <end position="170"/>
    </location>
</feature>
<evidence type="ECO:0000313" key="3">
    <source>
        <dbReference type="Proteomes" id="UP000700596"/>
    </source>
</evidence>
<gene>
    <name evidence="2" type="ORF">B0J11DRAFT_151690</name>
</gene>
<organism evidence="2 3">
    <name type="scientific">Dendryphion nanum</name>
    <dbReference type="NCBI Taxonomy" id="256645"/>
    <lineage>
        <taxon>Eukaryota</taxon>
        <taxon>Fungi</taxon>
        <taxon>Dikarya</taxon>
        <taxon>Ascomycota</taxon>
        <taxon>Pezizomycotina</taxon>
        <taxon>Dothideomycetes</taxon>
        <taxon>Pleosporomycetidae</taxon>
        <taxon>Pleosporales</taxon>
        <taxon>Torulaceae</taxon>
        <taxon>Dendryphion</taxon>
    </lineage>
</organism>
<dbReference type="Pfam" id="PF09056">
    <property type="entry name" value="Phospholip_A2_3"/>
    <property type="match status" value="1"/>
</dbReference>
<comment type="caution">
    <text evidence="2">The sequence shown here is derived from an EMBL/GenBank/DDBJ whole genome shotgun (WGS) entry which is preliminary data.</text>
</comment>
<dbReference type="Gene3D" id="1.20.90.10">
    <property type="entry name" value="Phospholipase A2 domain"/>
    <property type="match status" value="1"/>
</dbReference>
<dbReference type="AlphaFoldDB" id="A0A9P9ECF8"/>
<evidence type="ECO:0000313" key="2">
    <source>
        <dbReference type="EMBL" id="KAH7135073.1"/>
    </source>
</evidence>
<dbReference type="GO" id="GO:0050482">
    <property type="term" value="P:arachidonate secretion"/>
    <property type="evidence" value="ECO:0007669"/>
    <property type="project" value="InterPro"/>
</dbReference>
<reference evidence="2" key="1">
    <citation type="journal article" date="2021" name="Nat. Commun.">
        <title>Genetic determinants of endophytism in the Arabidopsis root mycobiome.</title>
        <authorList>
            <person name="Mesny F."/>
            <person name="Miyauchi S."/>
            <person name="Thiergart T."/>
            <person name="Pickel B."/>
            <person name="Atanasova L."/>
            <person name="Karlsson M."/>
            <person name="Huettel B."/>
            <person name="Barry K.W."/>
            <person name="Haridas S."/>
            <person name="Chen C."/>
            <person name="Bauer D."/>
            <person name="Andreopoulos W."/>
            <person name="Pangilinan J."/>
            <person name="LaButti K."/>
            <person name="Riley R."/>
            <person name="Lipzen A."/>
            <person name="Clum A."/>
            <person name="Drula E."/>
            <person name="Henrissat B."/>
            <person name="Kohler A."/>
            <person name="Grigoriev I.V."/>
            <person name="Martin F.M."/>
            <person name="Hacquard S."/>
        </authorList>
    </citation>
    <scope>NUCLEOTIDE SEQUENCE</scope>
    <source>
        <strain evidence="2">MPI-CAGE-CH-0243</strain>
    </source>
</reference>
<protein>
    <submittedName>
        <fullName evidence="2">Prokaryotic phospholipase A2-domain-containing protein</fullName>
    </submittedName>
</protein>
<keyword evidence="1" id="KW-0732">Signal</keyword>
<name>A0A9P9ECF8_9PLEO</name>
<dbReference type="GO" id="GO:0006644">
    <property type="term" value="P:phospholipid metabolic process"/>
    <property type="evidence" value="ECO:0007669"/>
    <property type="project" value="InterPro"/>
</dbReference>
<dbReference type="Proteomes" id="UP000700596">
    <property type="component" value="Unassembled WGS sequence"/>
</dbReference>
<dbReference type="SUPFAM" id="SSF48619">
    <property type="entry name" value="Phospholipase A2, PLA2"/>
    <property type="match status" value="1"/>
</dbReference>
<dbReference type="PANTHER" id="PTHR40787:SF3">
    <property type="entry name" value="PROTEIN TRANSPORT PROTEIN SEC39"/>
    <property type="match status" value="1"/>
</dbReference>
<proteinExistence type="predicted"/>
<dbReference type="EMBL" id="JAGMWT010000002">
    <property type="protein sequence ID" value="KAH7135073.1"/>
    <property type="molecule type" value="Genomic_DNA"/>
</dbReference>
<keyword evidence="3" id="KW-1185">Reference proteome</keyword>
<dbReference type="OrthoDB" id="5120271at2759"/>
<dbReference type="GO" id="GO:0004623">
    <property type="term" value="F:phospholipase A2 activity"/>
    <property type="evidence" value="ECO:0007669"/>
    <property type="project" value="InterPro"/>
</dbReference>
<evidence type="ECO:0000256" key="1">
    <source>
        <dbReference type="SAM" id="SignalP"/>
    </source>
</evidence>